<feature type="region of interest" description="Disordered" evidence="1">
    <location>
        <begin position="87"/>
        <end position="157"/>
    </location>
</feature>
<evidence type="ECO:0000313" key="3">
    <source>
        <dbReference type="EMBL" id="SFL48374.1"/>
    </source>
</evidence>
<gene>
    <name evidence="3" type="ORF">SAMN04490355_100652</name>
</gene>
<evidence type="ECO:0000256" key="2">
    <source>
        <dbReference type="SAM" id="SignalP"/>
    </source>
</evidence>
<name>A0A1I4I281_9FIRM</name>
<keyword evidence="4" id="KW-1185">Reference proteome</keyword>
<feature type="signal peptide" evidence="2">
    <location>
        <begin position="1"/>
        <end position="28"/>
    </location>
</feature>
<evidence type="ECO:0008006" key="5">
    <source>
        <dbReference type="Google" id="ProtNLM"/>
    </source>
</evidence>
<evidence type="ECO:0000313" key="4">
    <source>
        <dbReference type="Proteomes" id="UP000199520"/>
    </source>
</evidence>
<feature type="chain" id="PRO_5011584043" description="Protein refolding chaperone Spy/CpxP family" evidence="2">
    <location>
        <begin position="29"/>
        <end position="157"/>
    </location>
</feature>
<sequence>MKQYFTKKLVSGLVVGCLALSVGAVAFAHGGQPEFMPGPGMNHQMPRPEDRQEHMKNSIDKLVADGTISQEQASKLMDFFKEKDAQRKLDMEKMKSMTSEERDSFLKEKFSQPPDIIKDLKDAANLSDEQAKAVDDALRPPHRPDPEGPRCSKMPTP</sequence>
<accession>A0A1I4I281</accession>
<feature type="compositionally biased region" description="Basic and acidic residues" evidence="1">
    <location>
        <begin position="129"/>
        <end position="150"/>
    </location>
</feature>
<keyword evidence="2" id="KW-0732">Signal</keyword>
<dbReference type="STRING" id="1123291.SAMN04490355_100652"/>
<reference evidence="4" key="1">
    <citation type="submission" date="2016-10" db="EMBL/GenBank/DDBJ databases">
        <authorList>
            <person name="Varghese N."/>
            <person name="Submissions S."/>
        </authorList>
    </citation>
    <scope>NUCLEOTIDE SEQUENCE [LARGE SCALE GENOMIC DNA]</scope>
    <source>
        <strain evidence="4">DSM 13327</strain>
    </source>
</reference>
<feature type="compositionally biased region" description="Basic and acidic residues" evidence="1">
    <location>
        <begin position="87"/>
        <end position="122"/>
    </location>
</feature>
<dbReference type="RefSeq" id="WP_090933337.1">
    <property type="nucleotide sequence ID" value="NZ_FOTS01000006.1"/>
</dbReference>
<proteinExistence type="predicted"/>
<evidence type="ECO:0000256" key="1">
    <source>
        <dbReference type="SAM" id="MobiDB-lite"/>
    </source>
</evidence>
<protein>
    <recommendedName>
        <fullName evidence="5">Protein refolding chaperone Spy/CpxP family</fullName>
    </recommendedName>
</protein>
<dbReference type="EMBL" id="FOTS01000006">
    <property type="protein sequence ID" value="SFL48374.1"/>
    <property type="molecule type" value="Genomic_DNA"/>
</dbReference>
<organism evidence="3 4">
    <name type="scientific">Pelosinus propionicus DSM 13327</name>
    <dbReference type="NCBI Taxonomy" id="1123291"/>
    <lineage>
        <taxon>Bacteria</taxon>
        <taxon>Bacillati</taxon>
        <taxon>Bacillota</taxon>
        <taxon>Negativicutes</taxon>
        <taxon>Selenomonadales</taxon>
        <taxon>Sporomusaceae</taxon>
        <taxon>Pelosinus</taxon>
    </lineage>
</organism>
<dbReference type="Proteomes" id="UP000199520">
    <property type="component" value="Unassembled WGS sequence"/>
</dbReference>
<dbReference type="AlphaFoldDB" id="A0A1I4I281"/>
<dbReference type="OrthoDB" id="1682928at2"/>